<sequence>MAASSSCLAAQCKYDVFVSFRGEDTRDNFTSHLVAALCRKKIKTFIDEQLDRGDEISPALLDAIERSKISVIIFSENYASSKWCLDELVKILECKNKNAQMVVPVFYHVDPSDVRKQTGSFGDAFVKHEKQFKGIPEKVQKWRVVLTEASNLSGWDSMNIRPEAKLVDEIIEDILKKLKDKSFSSDFEGLVGIYSRIEQIKSLLCVGLPDFQIIGIWGMGGIGKTTIAGAIFNQISNDFEGRCFMANVREESERGGLVYLRERLYSEILEETLKIRTPSVPKCIKERLQQMKVFVVLDDVNKPEQLDYLAGGLDRFGLGSRVVVTSRDRQVFDKCTVDKIYEVEGLNQNEALEHFSNYAFRQNICPKDFLVLSERIVFYANGNPLALKVLGSFLQRKCKLQWENALKNLTRISDPDIYDMLKISYNELKQEEKSIFLDIACFFKGDDKDFMTRIQDDPESVHYGLNVLVDKSLVTLSCNNKLQIHDLLQEFGREIVRQQSVKEPGKRSRLWYYEDVYQVLKKNKNELFTNLMNFCTFFVVSFFLFAYKGTESIEGMFLDVSQIEDLHLTSRAFVKMPNLRLLKFYVPGQITGSDMCTKVHLQQGLQYLPDELRYFHWYGYPLKALPFDFSPENLIELNLPHSKVEQIWEGKKEAFKLKFIDLQYSQYLTTIPHPSETPNLERINLWNCTNLPYIPSYIQHFNNLVMLCLSHCESLRCFPQNIHFRTLIEIDFSYCINLTEFPEISGNVIELDLKGTAIEEIPSSIECLTKLEELDLAYCRRLKSLPSSICKLKSLHLLCLYNCSNFEIFPEILEKMECLEYIDLESTAVKELPSSVEQLKGLRELILEDCSELSKLPENLGNLKSLKRLFAKRSAISKLPSSIAYLDEVIELSFHGCRGLVLPPILSGLSSLTKLDLSDCDVMEIPQDIGRASSLEILDISGNDFDSLPASIKQLSRLRELYLSNCSMLQSLPELPLRVKLLDASNCKQLQSLPELPSCLEELPISILEMTSKHSLGSTQFKILADPCMELTFTDCLKLNEKGNNILADLRLIILHMAIASLRLFSEKEFKKPHGISIFLPGSGIPDWFSNQGSGSSITIQLSQHCCSTNLIGFSVCAVIEYEDDFPNGGGYFNVGCSYCFEITALSETKHDDFWYLGNQVSTCSDHIYIGFRPCINFGLPDGISVSFHFFTYNLFTNNENGHKVNSWARSRQGCKCRKYIVDPSVVRKQTGSFGMKNTLKKMTQKHCCQNLIGFAICAVLVSFNSKWNGFDVDFGYSFEMRTLSGRKHARHCCFKIFWDGRQMTKSDHVVIDLVPAGMLAYANPNETKPNTLTLNFATEIWKLDDIARTTGTSDEEKLEPSPQRICRDDQINTP</sequence>
<dbReference type="Proteomes" id="UP000829398">
    <property type="component" value="Chromosome 3"/>
</dbReference>
<gene>
    <name evidence="1" type="ORF">KPL71_009157</name>
</gene>
<protein>
    <submittedName>
        <fullName evidence="1">Disease resistance-like protein DSC1</fullName>
    </submittedName>
</protein>
<organism evidence="1 2">
    <name type="scientific">Citrus sinensis</name>
    <name type="common">Sweet orange</name>
    <name type="synonym">Citrus aurantium var. sinensis</name>
    <dbReference type="NCBI Taxonomy" id="2711"/>
    <lineage>
        <taxon>Eukaryota</taxon>
        <taxon>Viridiplantae</taxon>
        <taxon>Streptophyta</taxon>
        <taxon>Embryophyta</taxon>
        <taxon>Tracheophyta</taxon>
        <taxon>Spermatophyta</taxon>
        <taxon>Magnoliopsida</taxon>
        <taxon>eudicotyledons</taxon>
        <taxon>Gunneridae</taxon>
        <taxon>Pentapetalae</taxon>
        <taxon>rosids</taxon>
        <taxon>malvids</taxon>
        <taxon>Sapindales</taxon>
        <taxon>Rutaceae</taxon>
        <taxon>Aurantioideae</taxon>
        <taxon>Citrus</taxon>
    </lineage>
</organism>
<proteinExistence type="predicted"/>
<dbReference type="EMBL" id="CM039172">
    <property type="protein sequence ID" value="KAH9783027.1"/>
    <property type="molecule type" value="Genomic_DNA"/>
</dbReference>
<comment type="caution">
    <text evidence="1">The sequence shown here is derived from an EMBL/GenBank/DDBJ whole genome shotgun (WGS) entry which is preliminary data.</text>
</comment>
<name>A0ACB8MBJ9_CITSI</name>
<evidence type="ECO:0000313" key="2">
    <source>
        <dbReference type="Proteomes" id="UP000829398"/>
    </source>
</evidence>
<reference evidence="2" key="1">
    <citation type="journal article" date="2023" name="Hortic. Res.">
        <title>A chromosome-level phased genome enabling allele-level studies in sweet orange: a case study on citrus Huanglongbing tolerance.</title>
        <authorList>
            <person name="Wu B."/>
            <person name="Yu Q."/>
            <person name="Deng Z."/>
            <person name="Duan Y."/>
            <person name="Luo F."/>
            <person name="Gmitter F. Jr."/>
        </authorList>
    </citation>
    <scope>NUCLEOTIDE SEQUENCE [LARGE SCALE GENOMIC DNA]</scope>
    <source>
        <strain evidence="2">cv. Valencia</strain>
    </source>
</reference>
<evidence type="ECO:0000313" key="1">
    <source>
        <dbReference type="EMBL" id="KAH9783027.1"/>
    </source>
</evidence>
<accession>A0ACB8MBJ9</accession>
<keyword evidence="2" id="KW-1185">Reference proteome</keyword>